<evidence type="ECO:0000313" key="1">
    <source>
        <dbReference type="EMBL" id="KAJ7603821.1"/>
    </source>
</evidence>
<name>A0AAD7AXX5_9AGAR</name>
<proteinExistence type="predicted"/>
<comment type="caution">
    <text evidence="1">The sequence shown here is derived from an EMBL/GenBank/DDBJ whole genome shotgun (WGS) entry which is preliminary data.</text>
</comment>
<dbReference type="AlphaFoldDB" id="A0AAD7AXX5"/>
<accession>A0AAD7AXX5</accession>
<dbReference type="EMBL" id="JARKIF010000123">
    <property type="protein sequence ID" value="KAJ7603821.1"/>
    <property type="molecule type" value="Genomic_DNA"/>
</dbReference>
<gene>
    <name evidence="1" type="ORF">FB45DRAFT_1013855</name>
</gene>
<evidence type="ECO:0008006" key="3">
    <source>
        <dbReference type="Google" id="ProtNLM"/>
    </source>
</evidence>
<evidence type="ECO:0000313" key="2">
    <source>
        <dbReference type="Proteomes" id="UP001221142"/>
    </source>
</evidence>
<sequence length="385" mass="43921">MVLTRRAHRARMLITLRLPNEVLTEIIRCAKKPDQATLCRVSRLFHGLVLPILNRAISLNLVDKEGCAYEPVLKQFLQSLIRNPERADAVRSLTFFRRWTYEVPVDHDLLFKSMNLMRNLESLSFNDLREQNTTTPRLACLTLPHLSRCCIMVTHTGVSAATDLARFLSQHPSIVRLFVWVLPLVGGTNSLDPGPTFLPNLRHYHGTRIFLDRLSTRSLQVARFPVEEARIESDVQAINALTNRNFPFVLSLEYYFGRSEHLIQTLLLALSAGFSHIRSLQLRAHDTNPLGITALQHVTTHLPHFNQIAYFSLTYSKRQPEYVVNAESDQAAFETWVATSSTLIGCCIGNVARKKLGEKWERLSVEDFDKQAGFSVFEPIWPDDD</sequence>
<protein>
    <recommendedName>
        <fullName evidence="3">F-box domain-containing protein</fullName>
    </recommendedName>
</protein>
<keyword evidence="2" id="KW-1185">Reference proteome</keyword>
<dbReference type="Proteomes" id="UP001221142">
    <property type="component" value="Unassembled WGS sequence"/>
</dbReference>
<reference evidence="1" key="1">
    <citation type="submission" date="2023-03" db="EMBL/GenBank/DDBJ databases">
        <title>Massive genome expansion in bonnet fungi (Mycena s.s.) driven by repeated elements and novel gene families across ecological guilds.</title>
        <authorList>
            <consortium name="Lawrence Berkeley National Laboratory"/>
            <person name="Harder C.B."/>
            <person name="Miyauchi S."/>
            <person name="Viragh M."/>
            <person name="Kuo A."/>
            <person name="Thoen E."/>
            <person name="Andreopoulos B."/>
            <person name="Lu D."/>
            <person name="Skrede I."/>
            <person name="Drula E."/>
            <person name="Henrissat B."/>
            <person name="Morin E."/>
            <person name="Kohler A."/>
            <person name="Barry K."/>
            <person name="LaButti K."/>
            <person name="Morin E."/>
            <person name="Salamov A."/>
            <person name="Lipzen A."/>
            <person name="Mereny Z."/>
            <person name="Hegedus B."/>
            <person name="Baldrian P."/>
            <person name="Stursova M."/>
            <person name="Weitz H."/>
            <person name="Taylor A."/>
            <person name="Grigoriev I.V."/>
            <person name="Nagy L.G."/>
            <person name="Martin F."/>
            <person name="Kauserud H."/>
        </authorList>
    </citation>
    <scope>NUCLEOTIDE SEQUENCE</scope>
    <source>
        <strain evidence="1">9284</strain>
    </source>
</reference>
<organism evidence="1 2">
    <name type="scientific">Roridomyces roridus</name>
    <dbReference type="NCBI Taxonomy" id="1738132"/>
    <lineage>
        <taxon>Eukaryota</taxon>
        <taxon>Fungi</taxon>
        <taxon>Dikarya</taxon>
        <taxon>Basidiomycota</taxon>
        <taxon>Agaricomycotina</taxon>
        <taxon>Agaricomycetes</taxon>
        <taxon>Agaricomycetidae</taxon>
        <taxon>Agaricales</taxon>
        <taxon>Marasmiineae</taxon>
        <taxon>Mycenaceae</taxon>
        <taxon>Roridomyces</taxon>
    </lineage>
</organism>